<dbReference type="Gene3D" id="3.40.50.80">
    <property type="entry name" value="Nucleotide-binding domain of ferredoxin-NADP reductase (FNR) module"/>
    <property type="match status" value="1"/>
</dbReference>
<dbReference type="InterPro" id="IPR008333">
    <property type="entry name" value="Cbr1-like_FAD-bd_dom"/>
</dbReference>
<accession>A0A8H5YEI1</accession>
<dbReference type="InterPro" id="IPR001199">
    <property type="entry name" value="Cyt_B5-like_heme/steroid-bd"/>
</dbReference>
<evidence type="ECO:0000256" key="8">
    <source>
        <dbReference type="ARBA" id="ARBA00015499"/>
    </source>
</evidence>
<protein>
    <recommendedName>
        <fullName evidence="8">Nitrate reductase [NADPH]</fullName>
        <ecNumber evidence="7">1.7.1.3</ecNumber>
    </recommendedName>
</protein>
<feature type="signal peptide" evidence="17">
    <location>
        <begin position="1"/>
        <end position="21"/>
    </location>
</feature>
<dbReference type="InterPro" id="IPR039261">
    <property type="entry name" value="FNR_nucleotide-bd"/>
</dbReference>
<dbReference type="Pfam" id="PF03443">
    <property type="entry name" value="AA9"/>
    <property type="match status" value="2"/>
</dbReference>
<feature type="compositionally biased region" description="Basic and acidic residues" evidence="16">
    <location>
        <begin position="494"/>
        <end position="561"/>
    </location>
</feature>
<dbReference type="Pfam" id="PF00175">
    <property type="entry name" value="NAD_binding_1"/>
    <property type="match status" value="1"/>
</dbReference>
<evidence type="ECO:0000256" key="12">
    <source>
        <dbReference type="ARBA" id="ARBA00022827"/>
    </source>
</evidence>
<evidence type="ECO:0000256" key="16">
    <source>
        <dbReference type="SAM" id="MobiDB-lite"/>
    </source>
</evidence>
<evidence type="ECO:0000256" key="15">
    <source>
        <dbReference type="ARBA" id="ARBA00049155"/>
    </source>
</evidence>
<keyword evidence="10" id="KW-0285">Flavoprotein</keyword>
<feature type="chain" id="PRO_5034485820" description="Nitrate reductase [NADPH]" evidence="17">
    <location>
        <begin position="22"/>
        <end position="1391"/>
    </location>
</feature>
<dbReference type="Gene3D" id="3.90.420.10">
    <property type="entry name" value="Oxidoreductase, molybdopterin-binding domain"/>
    <property type="match status" value="1"/>
</dbReference>
<dbReference type="PANTHER" id="PTHR19372:SF7">
    <property type="entry name" value="SULFITE OXIDASE, MITOCHONDRIAL"/>
    <property type="match status" value="1"/>
</dbReference>
<dbReference type="Pfam" id="PF00174">
    <property type="entry name" value="Oxidored_molyb"/>
    <property type="match status" value="1"/>
</dbReference>
<keyword evidence="12" id="KW-0274">FAD</keyword>
<dbReference type="GO" id="GO:0020037">
    <property type="term" value="F:heme binding"/>
    <property type="evidence" value="ECO:0007669"/>
    <property type="project" value="TreeGrafter"/>
</dbReference>
<keyword evidence="9" id="KW-0500">Molybdenum</keyword>
<evidence type="ECO:0000256" key="7">
    <source>
        <dbReference type="ARBA" id="ARBA00012673"/>
    </source>
</evidence>
<dbReference type="SMART" id="SM01117">
    <property type="entry name" value="Cyt-b5"/>
    <property type="match status" value="1"/>
</dbReference>
<dbReference type="Pfam" id="PF00173">
    <property type="entry name" value="Cyt-b5"/>
    <property type="match status" value="1"/>
</dbReference>
<dbReference type="InterPro" id="IPR001433">
    <property type="entry name" value="OxRdtase_FAD/NAD-bd"/>
</dbReference>
<dbReference type="SUPFAM" id="SSF56524">
    <property type="entry name" value="Oxidoreductase molybdopterin-binding domain"/>
    <property type="match status" value="1"/>
</dbReference>
<dbReference type="Gene3D" id="2.60.40.650">
    <property type="match status" value="1"/>
</dbReference>
<evidence type="ECO:0000256" key="5">
    <source>
        <dbReference type="ARBA" id="ARBA00006253"/>
    </source>
</evidence>
<dbReference type="PANTHER" id="PTHR19372">
    <property type="entry name" value="SULFITE REDUCTASE"/>
    <property type="match status" value="1"/>
</dbReference>
<dbReference type="EC" id="1.7.1.3" evidence="7"/>
<organism evidence="20 21">
    <name type="scientific">Fusarium mundagurra</name>
    <dbReference type="NCBI Taxonomy" id="1567541"/>
    <lineage>
        <taxon>Eukaryota</taxon>
        <taxon>Fungi</taxon>
        <taxon>Dikarya</taxon>
        <taxon>Ascomycota</taxon>
        <taxon>Pezizomycotina</taxon>
        <taxon>Sordariomycetes</taxon>
        <taxon>Hypocreomycetidae</taxon>
        <taxon>Hypocreales</taxon>
        <taxon>Nectriaceae</taxon>
        <taxon>Fusarium</taxon>
        <taxon>Fusarium fujikuroi species complex</taxon>
    </lineage>
</organism>
<dbReference type="Gene3D" id="3.10.120.10">
    <property type="entry name" value="Cytochrome b5-like heme/steroid binding domain"/>
    <property type="match status" value="1"/>
</dbReference>
<keyword evidence="21" id="KW-1185">Reference proteome</keyword>
<gene>
    <name evidence="20" type="ORF">FMUND_9770</name>
</gene>
<dbReference type="PROSITE" id="PS51384">
    <property type="entry name" value="FAD_FR"/>
    <property type="match status" value="1"/>
</dbReference>
<evidence type="ECO:0000259" key="19">
    <source>
        <dbReference type="PROSITE" id="PS51384"/>
    </source>
</evidence>
<evidence type="ECO:0000259" key="18">
    <source>
        <dbReference type="PROSITE" id="PS50255"/>
    </source>
</evidence>
<evidence type="ECO:0000256" key="6">
    <source>
        <dbReference type="ARBA" id="ARBA00011738"/>
    </source>
</evidence>
<reference evidence="20 21" key="1">
    <citation type="submission" date="2020-05" db="EMBL/GenBank/DDBJ databases">
        <title>Identification and distribution of gene clusters putatively required for synthesis of sphingolipid metabolism inhibitors in phylogenetically diverse species of the filamentous fungus Fusarium.</title>
        <authorList>
            <person name="Kim H.-S."/>
            <person name="Busman M."/>
            <person name="Brown D.W."/>
            <person name="Divon H."/>
            <person name="Uhlig S."/>
            <person name="Proctor R.H."/>
        </authorList>
    </citation>
    <scope>NUCLEOTIDE SEQUENCE [LARGE SCALE GENOMIC DNA]</scope>
    <source>
        <strain evidence="20 21">NRRL 66235</strain>
    </source>
</reference>
<dbReference type="Pfam" id="PF03404">
    <property type="entry name" value="Mo-co_dimer"/>
    <property type="match status" value="1"/>
</dbReference>
<name>A0A8H5YEI1_9HYPO</name>
<dbReference type="InterPro" id="IPR005103">
    <property type="entry name" value="AA9_LPMO"/>
</dbReference>
<dbReference type="EMBL" id="JAAOAN010000349">
    <property type="protein sequence ID" value="KAF5709926.1"/>
    <property type="molecule type" value="Genomic_DNA"/>
</dbReference>
<dbReference type="SUPFAM" id="SSF63380">
    <property type="entry name" value="Riboflavin synthase domain-like"/>
    <property type="match status" value="1"/>
</dbReference>
<keyword evidence="13" id="KW-0560">Oxidoreductase</keyword>
<sequence length="1391" mass="155869">MLSLKKSSLLAFATSIAQVAAHGHVDWLVTNGVAFRGYSAPEMSWNPSHPPVVGWTNGATDNGYVEPNSFADPDIICHRAAKPGKGHVTVSAGDKITLQWNTWPESHKGPVIDYLARCPGDCESVDKNDLEFFKIGQEGLIDMSMQSGKWAADVLVATGFSWTLQIPKSLAAGNYVLRHEIIGIVPCFFPVKRDCMLTYNSSALHGSGQPNGAQNYPQCFNLKVTGNGDLAPKGVKGTQLYKANDPGILFNLYTTPLSYKIPGPTLVPGLPSTVSQKVVSATATSSATVPGQTQASTSSKSSSSTSKAGSSRTSTPVVGGTTLKTSTTSKFSSSSTTKDTPQPTEDDDIICGPATGGLPKYSQCGGKEYLGPTICQWGSTFQAHPGSTAEEIRNEPDWVSGHQHRVGFRDRNNRLPGLTHKDYEYREEVAKEKKKYLAFQKRAKSGELINFRNLIENKNDFHLRHPENRSLGWRYVLNATEDWVKNKEPWPANLKEREEEEKQKKKEEEEKSDNKDDKPEQEHEWQRSSDKDKHHDAYAKNKENEEKQQEKTSDDTPKLPDKYTPAEIALLRALEHEKNYIQHLRENNGKRRSPQHKNLTQISIDEQDQFSPDNWLPRCPDLIRLTGKHPLNAEAPLTRLYEAGLITPNELHYVRNHGPVPRILWEFHELEITYNGKTETLSMDELKEFDTINIAVALACDGNRRKELNMIKKSKGFNWGAGGASCAYWKGPLLRDVLLANGVPEKPPGLGEKRYWVNFEGTDDLSGGKYATCIPFEHAMAPNNDVILAYEMNDVPLPPDHGYPVRVIIPGYVGGRNVKWLKKIWISEKENDSYYHIWDNRVLPSFVTEKDGLFAEALFHHPDTACNEQNLNSVIVMPAQGEKIPLDRAKKRENYRIEGYSYDGGGHEVQRVEVSLDDGETWLYCIRKFPDYPIRHGNKFWTWLHWHVDVEISHVIRAKSIMRANWNVVGMMNNRWYTIRPEITEDDDSETPSILFRHPVEPATKDGGWMKPSVENKIAEAKQEAGAPQKEFTREEIEKHNVQDDCWLVVDGKVYDATSVLEWHPGGAAAILGHAGKVHQEMSDEFASIHDDYAYKKLKEAAAKDATESSNKDEHLALEKHRWIPVKLIDRKNLSKDTRAYTFQLPEGKNILGLGTCQHVQIGFHMLDRMLIRSYTPTKPLLPAPSDNMTNGTAKSLRDGDGKFELTVKTYFPDENQSGGALSNILDCMPIGEEVELRGPTGEIVYNGNGDFVIEGKDRHFDRVSLVLGGSGITPGYALLARILLSNNDKTEIRVVDANKTEADILLKEELEEFEKKSNGQLKVTHVLSHADDSWKGKTGHVNEDIIKESLFEPSEKSAVFLCGPPAMIQKAALPALTDWGYVEDENMFGF</sequence>
<evidence type="ECO:0000256" key="9">
    <source>
        <dbReference type="ARBA" id="ARBA00022505"/>
    </source>
</evidence>
<dbReference type="FunFam" id="3.90.420.10:FF:000003">
    <property type="entry name" value="Nitrate reductase"/>
    <property type="match status" value="1"/>
</dbReference>
<proteinExistence type="inferred from homology"/>
<dbReference type="GO" id="GO:0008482">
    <property type="term" value="F:sulfite oxidase activity"/>
    <property type="evidence" value="ECO:0007669"/>
    <property type="project" value="TreeGrafter"/>
</dbReference>
<evidence type="ECO:0000256" key="14">
    <source>
        <dbReference type="ARBA" id="ARBA00023063"/>
    </source>
</evidence>
<dbReference type="Gene3D" id="2.70.50.70">
    <property type="match status" value="1"/>
</dbReference>
<feature type="region of interest" description="Disordered" evidence="16">
    <location>
        <begin position="283"/>
        <end position="348"/>
    </location>
</feature>
<dbReference type="SUPFAM" id="SSF52343">
    <property type="entry name" value="Ferredoxin reductase-like, C-terminal NADP-linked domain"/>
    <property type="match status" value="1"/>
</dbReference>
<dbReference type="Pfam" id="PF00970">
    <property type="entry name" value="FAD_binding_6"/>
    <property type="match status" value="1"/>
</dbReference>
<dbReference type="GO" id="GO:0006790">
    <property type="term" value="P:sulfur compound metabolic process"/>
    <property type="evidence" value="ECO:0007669"/>
    <property type="project" value="TreeGrafter"/>
</dbReference>
<dbReference type="InterPro" id="IPR014756">
    <property type="entry name" value="Ig_E-set"/>
</dbReference>
<dbReference type="Gene3D" id="2.40.30.10">
    <property type="entry name" value="Translation factors"/>
    <property type="match status" value="1"/>
</dbReference>
<dbReference type="PRINTS" id="PR00407">
    <property type="entry name" value="EUMOPTERIN"/>
</dbReference>
<evidence type="ECO:0000256" key="11">
    <source>
        <dbReference type="ARBA" id="ARBA00022723"/>
    </source>
</evidence>
<comment type="similarity">
    <text evidence="5">Belongs to the nitrate reductase family.</text>
</comment>
<comment type="cofactor">
    <cofactor evidence="3">
        <name>FAD</name>
        <dbReference type="ChEBI" id="CHEBI:57692"/>
    </cofactor>
</comment>
<dbReference type="SUPFAM" id="SSF81296">
    <property type="entry name" value="E set domains"/>
    <property type="match status" value="1"/>
</dbReference>
<dbReference type="SUPFAM" id="SSF55856">
    <property type="entry name" value="Cytochrome b5-like heme/steroid binding domain"/>
    <property type="match status" value="1"/>
</dbReference>
<dbReference type="CDD" id="cd21175">
    <property type="entry name" value="LPMO_AA9"/>
    <property type="match status" value="1"/>
</dbReference>
<dbReference type="PRINTS" id="PR00406">
    <property type="entry name" value="CYTB5RDTASE"/>
</dbReference>
<dbReference type="InterPro" id="IPR017938">
    <property type="entry name" value="Riboflavin_synthase-like_b-brl"/>
</dbReference>
<evidence type="ECO:0000256" key="17">
    <source>
        <dbReference type="SAM" id="SignalP"/>
    </source>
</evidence>
<comment type="cofactor">
    <cofactor evidence="2">
        <name>heme</name>
        <dbReference type="ChEBI" id="CHEBI:30413"/>
    </cofactor>
</comment>
<dbReference type="InterPro" id="IPR036400">
    <property type="entry name" value="Cyt_B5-like_heme/steroid_sf"/>
</dbReference>
<evidence type="ECO:0000256" key="2">
    <source>
        <dbReference type="ARBA" id="ARBA00001971"/>
    </source>
</evidence>
<dbReference type="InterPro" id="IPR000572">
    <property type="entry name" value="OxRdtase_Mopterin-bd_dom"/>
</dbReference>
<dbReference type="GO" id="GO:0030151">
    <property type="term" value="F:molybdenum ion binding"/>
    <property type="evidence" value="ECO:0007669"/>
    <property type="project" value="InterPro"/>
</dbReference>
<evidence type="ECO:0000256" key="3">
    <source>
        <dbReference type="ARBA" id="ARBA00001974"/>
    </source>
</evidence>
<dbReference type="GO" id="GO:0042128">
    <property type="term" value="P:nitrate assimilation"/>
    <property type="evidence" value="ECO:0007669"/>
    <property type="project" value="UniProtKB-KW"/>
</dbReference>
<feature type="domain" description="FAD-binding FR-type" evidence="19">
    <location>
        <begin position="1121"/>
        <end position="1247"/>
    </location>
</feature>
<keyword evidence="11" id="KW-0479">Metal-binding</keyword>
<dbReference type="OrthoDB" id="432685at2759"/>
<evidence type="ECO:0000256" key="10">
    <source>
        <dbReference type="ARBA" id="ARBA00022630"/>
    </source>
</evidence>
<evidence type="ECO:0000256" key="1">
    <source>
        <dbReference type="ARBA" id="ARBA00001924"/>
    </source>
</evidence>
<comment type="function">
    <text evidence="4">Nitrate reductase is a key enzyme involved in the first step of nitrate assimilation in plants, fungi and bacteria.</text>
</comment>
<dbReference type="GO" id="GO:0043546">
    <property type="term" value="F:molybdopterin cofactor binding"/>
    <property type="evidence" value="ECO:0007669"/>
    <property type="project" value="TreeGrafter"/>
</dbReference>
<comment type="subunit">
    <text evidence="6">Homodimer.</text>
</comment>
<evidence type="ECO:0000256" key="4">
    <source>
        <dbReference type="ARBA" id="ARBA00003838"/>
    </source>
</evidence>
<dbReference type="InterPro" id="IPR008335">
    <property type="entry name" value="Mopterin_OxRdtase_euk"/>
</dbReference>
<comment type="catalytic activity">
    <reaction evidence="15">
        <text>nitrite + NADP(+) + H2O = nitrate + NADPH + H(+)</text>
        <dbReference type="Rhea" id="RHEA:19061"/>
        <dbReference type="ChEBI" id="CHEBI:15377"/>
        <dbReference type="ChEBI" id="CHEBI:15378"/>
        <dbReference type="ChEBI" id="CHEBI:16301"/>
        <dbReference type="ChEBI" id="CHEBI:17632"/>
        <dbReference type="ChEBI" id="CHEBI:57783"/>
        <dbReference type="ChEBI" id="CHEBI:58349"/>
        <dbReference type="EC" id="1.7.1.3"/>
    </reaction>
</comment>
<dbReference type="InterPro" id="IPR036374">
    <property type="entry name" value="OxRdtase_Mopterin-bd_sf"/>
</dbReference>
<keyword evidence="14" id="KW-0534">Nitrate assimilation</keyword>
<dbReference type="InterPro" id="IPR017927">
    <property type="entry name" value="FAD-bd_FR_type"/>
</dbReference>
<keyword evidence="17" id="KW-0732">Signal</keyword>
<evidence type="ECO:0000313" key="20">
    <source>
        <dbReference type="EMBL" id="KAF5709926.1"/>
    </source>
</evidence>
<evidence type="ECO:0000256" key="13">
    <source>
        <dbReference type="ARBA" id="ARBA00023002"/>
    </source>
</evidence>
<dbReference type="CDD" id="cd06183">
    <property type="entry name" value="cyt_b5_reduct_like"/>
    <property type="match status" value="1"/>
</dbReference>
<comment type="caution">
    <text evidence="20">The sequence shown here is derived from an EMBL/GenBank/DDBJ whole genome shotgun (WGS) entry which is preliminary data.</text>
</comment>
<evidence type="ECO:0000313" key="21">
    <source>
        <dbReference type="Proteomes" id="UP000544331"/>
    </source>
</evidence>
<dbReference type="Proteomes" id="UP000544331">
    <property type="component" value="Unassembled WGS sequence"/>
</dbReference>
<comment type="cofactor">
    <cofactor evidence="1">
        <name>Mo-molybdopterin</name>
        <dbReference type="ChEBI" id="CHEBI:71302"/>
    </cofactor>
</comment>
<feature type="region of interest" description="Disordered" evidence="16">
    <location>
        <begin position="494"/>
        <end position="562"/>
    </location>
</feature>
<dbReference type="GO" id="GO:0050464">
    <property type="term" value="F:nitrate reductase (NADPH) activity"/>
    <property type="evidence" value="ECO:0007669"/>
    <property type="project" value="UniProtKB-EC"/>
</dbReference>
<dbReference type="PROSITE" id="PS50255">
    <property type="entry name" value="CYTOCHROME_B5_2"/>
    <property type="match status" value="1"/>
</dbReference>
<feature type="domain" description="Cytochrome b5 heme-binding" evidence="18">
    <location>
        <begin position="1029"/>
        <end position="1100"/>
    </location>
</feature>
<feature type="compositionally biased region" description="Low complexity" evidence="16">
    <location>
        <begin position="283"/>
        <end position="340"/>
    </location>
</feature>
<dbReference type="InterPro" id="IPR005066">
    <property type="entry name" value="MoCF_OxRdtse_dimer"/>
</dbReference>